<gene>
    <name evidence="5" type="ORF">SAMN05216377_10510</name>
</gene>
<dbReference type="SMART" id="SM00342">
    <property type="entry name" value="HTH_ARAC"/>
    <property type="match status" value="1"/>
</dbReference>
<protein>
    <submittedName>
        <fullName evidence="5">Transcriptional regulator, AraC family</fullName>
    </submittedName>
</protein>
<evidence type="ECO:0000313" key="5">
    <source>
        <dbReference type="EMBL" id="SDF45526.1"/>
    </source>
</evidence>
<name>A0A1G7L826_PSEOR</name>
<dbReference type="GO" id="GO:0043565">
    <property type="term" value="F:sequence-specific DNA binding"/>
    <property type="evidence" value="ECO:0007669"/>
    <property type="project" value="InterPro"/>
</dbReference>
<dbReference type="PROSITE" id="PS01124">
    <property type="entry name" value="HTH_ARAC_FAMILY_2"/>
    <property type="match status" value="1"/>
</dbReference>
<evidence type="ECO:0000256" key="1">
    <source>
        <dbReference type="ARBA" id="ARBA00023015"/>
    </source>
</evidence>
<evidence type="ECO:0000256" key="2">
    <source>
        <dbReference type="ARBA" id="ARBA00023125"/>
    </source>
</evidence>
<accession>A0A1G7L826</accession>
<dbReference type="SUPFAM" id="SSF46689">
    <property type="entry name" value="Homeodomain-like"/>
    <property type="match status" value="1"/>
</dbReference>
<evidence type="ECO:0000259" key="4">
    <source>
        <dbReference type="PROSITE" id="PS01124"/>
    </source>
</evidence>
<feature type="domain" description="HTH araC/xylS-type" evidence="4">
    <location>
        <begin position="152"/>
        <end position="254"/>
    </location>
</feature>
<dbReference type="Gene3D" id="1.10.10.60">
    <property type="entry name" value="Homeodomain-like"/>
    <property type="match status" value="1"/>
</dbReference>
<dbReference type="InterPro" id="IPR009057">
    <property type="entry name" value="Homeodomain-like_sf"/>
</dbReference>
<keyword evidence="2" id="KW-0238">DNA-binding</keyword>
<dbReference type="EMBL" id="FNBE01000005">
    <property type="protein sequence ID" value="SDF45526.1"/>
    <property type="molecule type" value="Genomic_DNA"/>
</dbReference>
<dbReference type="Proteomes" id="UP000198967">
    <property type="component" value="Unassembled WGS sequence"/>
</dbReference>
<dbReference type="OrthoDB" id="2559672at2"/>
<dbReference type="InterPro" id="IPR050204">
    <property type="entry name" value="AraC_XylS_family_regulators"/>
</dbReference>
<proteinExistence type="predicted"/>
<dbReference type="STRING" id="366584.SAMN05216377_10510"/>
<dbReference type="InterPro" id="IPR018060">
    <property type="entry name" value="HTH_AraC"/>
</dbReference>
<dbReference type="GO" id="GO:0003700">
    <property type="term" value="F:DNA-binding transcription factor activity"/>
    <property type="evidence" value="ECO:0007669"/>
    <property type="project" value="InterPro"/>
</dbReference>
<keyword evidence="1" id="KW-0805">Transcription regulation</keyword>
<sequence length="254" mass="27355">MGDPRDGRGILYPARLPTFQRVPAAPELAGLVRWFWIPQWDLAPGRTSRQQVLPFPASNLVVQPEGVTLAGPTTGISARDLRGTGWAVGALLRPAALAALHAEPQEVRDREIPVDAPDLHAAVVGAMPDVGAAVHAFTDWVSAHVPAPDAAAETANAFEDLIADDPEIVRVEQVAARLGMSMRGVQRLARRYVGLPPLAVIRRYRLQAAAERLRTDPDTTIAQVAADLGYADHAHLTGDFRTVLGLTPNSYRRG</sequence>
<evidence type="ECO:0000256" key="3">
    <source>
        <dbReference type="ARBA" id="ARBA00023163"/>
    </source>
</evidence>
<keyword evidence="6" id="KW-1185">Reference proteome</keyword>
<organism evidence="5 6">
    <name type="scientific">Pseudonocardia oroxyli</name>
    <dbReference type="NCBI Taxonomy" id="366584"/>
    <lineage>
        <taxon>Bacteria</taxon>
        <taxon>Bacillati</taxon>
        <taxon>Actinomycetota</taxon>
        <taxon>Actinomycetes</taxon>
        <taxon>Pseudonocardiales</taxon>
        <taxon>Pseudonocardiaceae</taxon>
        <taxon>Pseudonocardia</taxon>
    </lineage>
</organism>
<evidence type="ECO:0000313" key="6">
    <source>
        <dbReference type="Proteomes" id="UP000198967"/>
    </source>
</evidence>
<dbReference type="PROSITE" id="PS00041">
    <property type="entry name" value="HTH_ARAC_FAMILY_1"/>
    <property type="match status" value="1"/>
</dbReference>
<dbReference type="InterPro" id="IPR046532">
    <property type="entry name" value="DUF6597"/>
</dbReference>
<keyword evidence="3" id="KW-0804">Transcription</keyword>
<dbReference type="Pfam" id="PF20240">
    <property type="entry name" value="DUF6597"/>
    <property type="match status" value="1"/>
</dbReference>
<dbReference type="AlphaFoldDB" id="A0A1G7L826"/>
<dbReference type="Pfam" id="PF12833">
    <property type="entry name" value="HTH_18"/>
    <property type="match status" value="1"/>
</dbReference>
<dbReference type="PANTHER" id="PTHR46796">
    <property type="entry name" value="HTH-TYPE TRANSCRIPTIONAL ACTIVATOR RHAS-RELATED"/>
    <property type="match status" value="1"/>
</dbReference>
<dbReference type="RefSeq" id="WP_093080142.1">
    <property type="nucleotide sequence ID" value="NZ_FNBE01000005.1"/>
</dbReference>
<dbReference type="InterPro" id="IPR018062">
    <property type="entry name" value="HTH_AraC-typ_CS"/>
</dbReference>
<reference evidence="5 6" key="1">
    <citation type="submission" date="2016-10" db="EMBL/GenBank/DDBJ databases">
        <authorList>
            <person name="de Groot N.N."/>
        </authorList>
    </citation>
    <scope>NUCLEOTIDE SEQUENCE [LARGE SCALE GENOMIC DNA]</scope>
    <source>
        <strain evidence="5 6">CGMCC 4.3143</strain>
    </source>
</reference>